<protein>
    <submittedName>
        <fullName evidence="1">Uncharacterized protein</fullName>
    </submittedName>
</protein>
<organism evidence="1 2">
    <name type="scientific">Streptomyces varsoviensis</name>
    <dbReference type="NCBI Taxonomy" id="67373"/>
    <lineage>
        <taxon>Bacteria</taxon>
        <taxon>Bacillati</taxon>
        <taxon>Actinomycetota</taxon>
        <taxon>Actinomycetes</taxon>
        <taxon>Kitasatosporales</taxon>
        <taxon>Streptomycetaceae</taxon>
        <taxon>Streptomyces</taxon>
    </lineage>
</organism>
<keyword evidence="2" id="KW-1185">Reference proteome</keyword>
<proteinExistence type="predicted"/>
<dbReference type="Proteomes" id="UP000037020">
    <property type="component" value="Unassembled WGS sequence"/>
</dbReference>
<comment type="caution">
    <text evidence="1">The sequence shown here is derived from an EMBL/GenBank/DDBJ whole genome shotgun (WGS) entry which is preliminary data.</text>
</comment>
<sequence>MPVAFRDDPGQPWCDDCRRRDEAQPCCGCGITKVVTAILMPAGLVLGLPATRSSRPHLRRLPTEPVHANAEPGRHTAPRLALQHRECSPQPLRGATLARAERRWPEGLVRLPCVDAVPFTHAACHRCGHPAAVFRQEEAGPLCPECAGANFAYRCPTCSAMGRLPHGQRPHCRAMQELAGTLAGPDGRRSAQLAPLAEVLEQYE</sequence>
<evidence type="ECO:0000313" key="2">
    <source>
        <dbReference type="Proteomes" id="UP000037020"/>
    </source>
</evidence>
<dbReference type="EMBL" id="LGUT01001216">
    <property type="protein sequence ID" value="KOG89403.1"/>
    <property type="molecule type" value="Genomic_DNA"/>
</dbReference>
<reference evidence="1 2" key="1">
    <citation type="submission" date="2015-07" db="EMBL/GenBank/DDBJ databases">
        <authorList>
            <person name="Ju K.-S."/>
            <person name="Doroghazi J.R."/>
            <person name="Metcalf W.W."/>
        </authorList>
    </citation>
    <scope>NUCLEOTIDE SEQUENCE [LARGE SCALE GENOMIC DNA]</scope>
    <source>
        <strain evidence="1 2">NRRL B-3589</strain>
    </source>
</reference>
<accession>A0ABR5J7J9</accession>
<evidence type="ECO:0000313" key="1">
    <source>
        <dbReference type="EMBL" id="KOG89403.1"/>
    </source>
</evidence>
<name>A0ABR5J7J9_9ACTN</name>
<feature type="non-terminal residue" evidence="1">
    <location>
        <position position="204"/>
    </location>
</feature>
<gene>
    <name evidence="1" type="ORF">ADK38_14455</name>
</gene>